<keyword evidence="8 11" id="KW-0472">Membrane</keyword>
<proteinExistence type="inferred from homology"/>
<feature type="transmembrane region" description="Helical" evidence="11">
    <location>
        <begin position="356"/>
        <end position="375"/>
    </location>
</feature>
<feature type="transmembrane region" description="Helical" evidence="11">
    <location>
        <begin position="110"/>
        <end position="131"/>
    </location>
</feature>
<sequence length="394" mass="44444">MAPPGRMDKVWQGSSQLFARLRDYYFGKKGELLSPTAHLGMHHTSHWQQQRLHQRSAEAPPLISERTAVLFGLLFTAIFIAPFYLSPTLRTSSLHSRDAPTVIKARMRAVGLSCVASTVAAVFVLVVYGHATARDVLRLLAVWPVNLTDCVRVLALVAVLFVAPLYETVIVDSGWRQWRPRAIKEKFFDSLPGLRNNVVAPLAEEWVFRSLVVSLYLLAKVPAKRIVFTSPLIFGAAHIHHLVEVLRTHTPPGRLLPPLNVWIRGILQSLFQFTYTSLFGFFTAFVYLRTGNFYAVVLAHSFCNVMSLPRVYGRLGQDEDDELHEMAPDVAQGKRDDGLASMKDREQHNPTAKNLGIQWTILYYILLPSGAYGFYRLLWRMTESTNALAGFVRP</sequence>
<dbReference type="GO" id="GO:0005789">
    <property type="term" value="C:endoplasmic reticulum membrane"/>
    <property type="evidence" value="ECO:0007669"/>
    <property type="project" value="UniProtKB-SubCell"/>
</dbReference>
<dbReference type="OrthoDB" id="271604at2759"/>
<comment type="subcellular location">
    <subcellularLocation>
        <location evidence="1">Endoplasmic reticulum membrane</location>
        <topology evidence="1">Multi-pass membrane protein</topology>
    </subcellularLocation>
</comment>
<dbReference type="GO" id="GO:0004222">
    <property type="term" value="F:metalloendopeptidase activity"/>
    <property type="evidence" value="ECO:0007669"/>
    <property type="project" value="InterPro"/>
</dbReference>
<keyword evidence="3" id="KW-0645">Protease</keyword>
<evidence type="ECO:0000259" key="12">
    <source>
        <dbReference type="Pfam" id="PF02517"/>
    </source>
</evidence>
<dbReference type="InterPro" id="IPR003675">
    <property type="entry name" value="Rce1/LyrA-like_dom"/>
</dbReference>
<evidence type="ECO:0000256" key="3">
    <source>
        <dbReference type="ARBA" id="ARBA00022670"/>
    </source>
</evidence>
<feature type="transmembrane region" description="Helical" evidence="11">
    <location>
        <begin position="151"/>
        <end position="171"/>
    </location>
</feature>
<feature type="domain" description="CAAX prenyl protease 2/Lysostaphin resistance protein A-like" evidence="12">
    <location>
        <begin position="193"/>
        <end position="306"/>
    </location>
</feature>
<evidence type="ECO:0000256" key="11">
    <source>
        <dbReference type="SAM" id="Phobius"/>
    </source>
</evidence>
<dbReference type="GO" id="GO:0071586">
    <property type="term" value="P:CAAX-box protein processing"/>
    <property type="evidence" value="ECO:0007669"/>
    <property type="project" value="InterPro"/>
</dbReference>
<gene>
    <name evidence="13" type="ORF">AC578_399</name>
</gene>
<evidence type="ECO:0000256" key="5">
    <source>
        <dbReference type="ARBA" id="ARBA00022801"/>
    </source>
</evidence>
<dbReference type="PANTHER" id="PTHR13046:SF0">
    <property type="entry name" value="CAAX PRENYL PROTEASE 2"/>
    <property type="match status" value="1"/>
</dbReference>
<organism evidence="13 14">
    <name type="scientific">Pseudocercospora eumusae</name>
    <dbReference type="NCBI Taxonomy" id="321146"/>
    <lineage>
        <taxon>Eukaryota</taxon>
        <taxon>Fungi</taxon>
        <taxon>Dikarya</taxon>
        <taxon>Ascomycota</taxon>
        <taxon>Pezizomycotina</taxon>
        <taxon>Dothideomycetes</taxon>
        <taxon>Dothideomycetidae</taxon>
        <taxon>Mycosphaerellales</taxon>
        <taxon>Mycosphaerellaceae</taxon>
        <taxon>Pseudocercospora</taxon>
    </lineage>
</organism>
<feature type="transmembrane region" description="Helical" evidence="11">
    <location>
        <begin position="68"/>
        <end position="89"/>
    </location>
</feature>
<evidence type="ECO:0000313" key="13">
    <source>
        <dbReference type="EMBL" id="KXT05899.1"/>
    </source>
</evidence>
<reference evidence="13 14" key="1">
    <citation type="submission" date="2015-07" db="EMBL/GenBank/DDBJ databases">
        <title>Comparative genomics of the Sigatoka disease complex on banana suggests a link between parallel evolutionary changes in Pseudocercospora fijiensis and Pseudocercospora eumusae and increased virulence on the banana host.</title>
        <authorList>
            <person name="Chang T.-C."/>
            <person name="Salvucci A."/>
            <person name="Crous P.W."/>
            <person name="Stergiopoulos I."/>
        </authorList>
    </citation>
    <scope>NUCLEOTIDE SEQUENCE [LARGE SCALE GENOMIC DNA]</scope>
    <source>
        <strain evidence="13 14">CBS 114824</strain>
    </source>
</reference>
<dbReference type="EC" id="3.4.26.1" evidence="10"/>
<evidence type="ECO:0000256" key="7">
    <source>
        <dbReference type="ARBA" id="ARBA00022989"/>
    </source>
</evidence>
<comment type="catalytic activity">
    <reaction evidence="9">
        <text>Hydrolyzes the peptide bond -P2-(S-farnesyl or geranylgeranyl)C-P1'-P2'-P3'-COOH where P1' and P2' are amino acids with aliphatic sidechains and P3' is any C-terminal residue.</text>
        <dbReference type="EC" id="3.4.26.1"/>
    </reaction>
</comment>
<dbReference type="Proteomes" id="UP000070133">
    <property type="component" value="Unassembled WGS sequence"/>
</dbReference>
<dbReference type="STRING" id="321146.A0A139HU04"/>
<evidence type="ECO:0000256" key="10">
    <source>
        <dbReference type="ARBA" id="ARBA00049729"/>
    </source>
</evidence>
<evidence type="ECO:0000256" key="4">
    <source>
        <dbReference type="ARBA" id="ARBA00022692"/>
    </source>
</evidence>
<comment type="caution">
    <text evidence="13">The sequence shown here is derived from an EMBL/GenBank/DDBJ whole genome shotgun (WGS) entry which is preliminary data.</text>
</comment>
<keyword evidence="7 11" id="KW-1133">Transmembrane helix</keyword>
<protein>
    <recommendedName>
        <fullName evidence="10">intramembrane prenyl-peptidase Rce1</fullName>
        <ecNumber evidence="10">3.4.26.1</ecNumber>
    </recommendedName>
</protein>
<dbReference type="EMBL" id="LFZN01000009">
    <property type="protein sequence ID" value="KXT05899.1"/>
    <property type="molecule type" value="Genomic_DNA"/>
</dbReference>
<evidence type="ECO:0000256" key="8">
    <source>
        <dbReference type="ARBA" id="ARBA00023136"/>
    </source>
</evidence>
<evidence type="ECO:0000256" key="6">
    <source>
        <dbReference type="ARBA" id="ARBA00022824"/>
    </source>
</evidence>
<comment type="similarity">
    <text evidence="2">Belongs to the peptidase U48 family.</text>
</comment>
<accession>A0A139HU04</accession>
<keyword evidence="6" id="KW-0256">Endoplasmic reticulum</keyword>
<evidence type="ECO:0000256" key="1">
    <source>
        <dbReference type="ARBA" id="ARBA00004477"/>
    </source>
</evidence>
<evidence type="ECO:0000313" key="14">
    <source>
        <dbReference type="Proteomes" id="UP000070133"/>
    </source>
</evidence>
<dbReference type="Pfam" id="PF02517">
    <property type="entry name" value="Rce1-like"/>
    <property type="match status" value="1"/>
</dbReference>
<dbReference type="PANTHER" id="PTHR13046">
    <property type="entry name" value="PROTEASE U48 CAAX PRENYL PROTEASE RCE1"/>
    <property type="match status" value="1"/>
</dbReference>
<keyword evidence="14" id="KW-1185">Reference proteome</keyword>
<evidence type="ECO:0000256" key="2">
    <source>
        <dbReference type="ARBA" id="ARBA00006897"/>
    </source>
</evidence>
<keyword evidence="5" id="KW-0378">Hydrolase</keyword>
<name>A0A139HU04_9PEZI</name>
<keyword evidence="4 11" id="KW-0812">Transmembrane</keyword>
<evidence type="ECO:0000256" key="9">
    <source>
        <dbReference type="ARBA" id="ARBA00047280"/>
    </source>
</evidence>
<dbReference type="InterPro" id="IPR039731">
    <property type="entry name" value="Rce1"/>
</dbReference>
<dbReference type="AlphaFoldDB" id="A0A139HU04"/>